<keyword evidence="2" id="KW-1185">Reference proteome</keyword>
<evidence type="ECO:0000313" key="1">
    <source>
        <dbReference type="EMBL" id="GHF33479.1"/>
    </source>
</evidence>
<name>A0A919EBE6_9ACTN</name>
<sequence>METAVATNSMTACAAGVPATRNGVAEAAEDTQDHGEAGIGGHHAVGRGVLAASCIVLPAWVDRGLGLPQGGGVGIAAGKVL</sequence>
<comment type="caution">
    <text evidence="1">The sequence shown here is derived from an EMBL/GenBank/DDBJ whole genome shotgun (WGS) entry which is preliminary data.</text>
</comment>
<gene>
    <name evidence="1" type="ORF">GCM10018772_68880</name>
</gene>
<organism evidence="1 2">
    <name type="scientific">Streptomyces fumanus</name>
    <dbReference type="NCBI Taxonomy" id="67302"/>
    <lineage>
        <taxon>Bacteria</taxon>
        <taxon>Bacillati</taxon>
        <taxon>Actinomycetota</taxon>
        <taxon>Actinomycetes</taxon>
        <taxon>Kitasatosporales</taxon>
        <taxon>Streptomycetaceae</taxon>
        <taxon>Streptomyces</taxon>
    </lineage>
</organism>
<dbReference type="AlphaFoldDB" id="A0A919EBE6"/>
<reference evidence="1" key="1">
    <citation type="journal article" date="2014" name="Int. J. Syst. Evol. Microbiol.">
        <title>Complete genome sequence of Corynebacterium casei LMG S-19264T (=DSM 44701T), isolated from a smear-ripened cheese.</title>
        <authorList>
            <consortium name="US DOE Joint Genome Institute (JGI-PGF)"/>
            <person name="Walter F."/>
            <person name="Albersmeier A."/>
            <person name="Kalinowski J."/>
            <person name="Ruckert C."/>
        </authorList>
    </citation>
    <scope>NUCLEOTIDE SEQUENCE</scope>
    <source>
        <strain evidence="1">JCM 4477</strain>
    </source>
</reference>
<evidence type="ECO:0000313" key="2">
    <source>
        <dbReference type="Proteomes" id="UP000630718"/>
    </source>
</evidence>
<protein>
    <submittedName>
        <fullName evidence="1">Uncharacterized protein</fullName>
    </submittedName>
</protein>
<accession>A0A919EBE6</accession>
<proteinExistence type="predicted"/>
<reference evidence="1" key="2">
    <citation type="submission" date="2020-09" db="EMBL/GenBank/DDBJ databases">
        <authorList>
            <person name="Sun Q."/>
            <person name="Ohkuma M."/>
        </authorList>
    </citation>
    <scope>NUCLEOTIDE SEQUENCE</scope>
    <source>
        <strain evidence="1">JCM 4477</strain>
    </source>
</reference>
<dbReference type="Proteomes" id="UP000630718">
    <property type="component" value="Unassembled WGS sequence"/>
</dbReference>
<dbReference type="EMBL" id="BNBI01000023">
    <property type="protein sequence ID" value="GHF33479.1"/>
    <property type="molecule type" value="Genomic_DNA"/>
</dbReference>